<dbReference type="Pfam" id="PF06945">
    <property type="entry name" value="DUF1289"/>
    <property type="match status" value="1"/>
</dbReference>
<evidence type="ECO:0000313" key="1">
    <source>
        <dbReference type="EMBL" id="GGA99669.1"/>
    </source>
</evidence>
<gene>
    <name evidence="1" type="ORF">GCM10007414_10920</name>
</gene>
<dbReference type="Proteomes" id="UP000651977">
    <property type="component" value="Unassembled WGS sequence"/>
</dbReference>
<dbReference type="PANTHER" id="PTHR35175">
    <property type="entry name" value="DUF1289 DOMAIN-CONTAINING PROTEIN"/>
    <property type="match status" value="1"/>
</dbReference>
<proteinExistence type="predicted"/>
<dbReference type="InterPro" id="IPR010710">
    <property type="entry name" value="DUF1289"/>
</dbReference>
<dbReference type="EMBL" id="BMDY01000005">
    <property type="protein sequence ID" value="GGA99669.1"/>
    <property type="molecule type" value="Genomic_DNA"/>
</dbReference>
<reference evidence="2" key="1">
    <citation type="journal article" date="2019" name="Int. J. Syst. Evol. Microbiol.">
        <title>The Global Catalogue of Microorganisms (GCM) 10K type strain sequencing project: providing services to taxonomists for standard genome sequencing and annotation.</title>
        <authorList>
            <consortium name="The Broad Institute Genomics Platform"/>
            <consortium name="The Broad Institute Genome Sequencing Center for Infectious Disease"/>
            <person name="Wu L."/>
            <person name="Ma J."/>
        </authorList>
    </citation>
    <scope>NUCLEOTIDE SEQUENCE [LARGE SCALE GENOMIC DNA]</scope>
    <source>
        <strain evidence="2">CGMCC 1.10131</strain>
    </source>
</reference>
<dbReference type="RefSeq" id="WP_055732374.1">
    <property type="nucleotide sequence ID" value="NZ_BMDY01000005.1"/>
</dbReference>
<organism evidence="1 2">
    <name type="scientific">Agarivorans gilvus</name>
    <dbReference type="NCBI Taxonomy" id="680279"/>
    <lineage>
        <taxon>Bacteria</taxon>
        <taxon>Pseudomonadati</taxon>
        <taxon>Pseudomonadota</taxon>
        <taxon>Gammaproteobacteria</taxon>
        <taxon>Alteromonadales</taxon>
        <taxon>Alteromonadaceae</taxon>
        <taxon>Agarivorans</taxon>
    </lineage>
</organism>
<dbReference type="PANTHER" id="PTHR35175:SF2">
    <property type="entry name" value="DUF1289 DOMAIN-CONTAINING PROTEIN"/>
    <property type="match status" value="1"/>
</dbReference>
<name>A0ABQ1HYL4_9ALTE</name>
<accession>A0ABQ1HYL4</accession>
<keyword evidence="2" id="KW-1185">Reference proteome</keyword>
<evidence type="ECO:0008006" key="3">
    <source>
        <dbReference type="Google" id="ProtNLM"/>
    </source>
</evidence>
<sequence>MDLQQQLESPCIRQCTLDGDDICVGCFRHIDEICGWTSMDLAAKRKVLQHCEERRKLAPIWKFASLTHKN</sequence>
<comment type="caution">
    <text evidence="1">The sequence shown here is derived from an EMBL/GenBank/DDBJ whole genome shotgun (WGS) entry which is preliminary data.</text>
</comment>
<evidence type="ECO:0000313" key="2">
    <source>
        <dbReference type="Proteomes" id="UP000651977"/>
    </source>
</evidence>
<protein>
    <recommendedName>
        <fullName evidence="3">DUF1289 domain-containing protein</fullName>
    </recommendedName>
</protein>